<feature type="chain" id="PRO_5042152886" evidence="2">
    <location>
        <begin position="29"/>
        <end position="87"/>
    </location>
</feature>
<accession>A0AAD6TI99</accession>
<evidence type="ECO:0000313" key="3">
    <source>
        <dbReference type="EMBL" id="KAJ7047116.1"/>
    </source>
</evidence>
<evidence type="ECO:0000313" key="4">
    <source>
        <dbReference type="Proteomes" id="UP001218188"/>
    </source>
</evidence>
<feature type="signal peptide" evidence="2">
    <location>
        <begin position="1"/>
        <end position="28"/>
    </location>
</feature>
<keyword evidence="4" id="KW-1185">Reference proteome</keyword>
<dbReference type="Proteomes" id="UP001218188">
    <property type="component" value="Unassembled WGS sequence"/>
</dbReference>
<organism evidence="3 4">
    <name type="scientific">Mycena alexandri</name>
    <dbReference type="NCBI Taxonomy" id="1745969"/>
    <lineage>
        <taxon>Eukaryota</taxon>
        <taxon>Fungi</taxon>
        <taxon>Dikarya</taxon>
        <taxon>Basidiomycota</taxon>
        <taxon>Agaricomycotina</taxon>
        <taxon>Agaricomycetes</taxon>
        <taxon>Agaricomycetidae</taxon>
        <taxon>Agaricales</taxon>
        <taxon>Marasmiineae</taxon>
        <taxon>Mycenaceae</taxon>
        <taxon>Mycena</taxon>
    </lineage>
</organism>
<dbReference type="AlphaFoldDB" id="A0AAD6TI99"/>
<evidence type="ECO:0000256" key="1">
    <source>
        <dbReference type="SAM" id="MobiDB-lite"/>
    </source>
</evidence>
<evidence type="ECO:0000256" key="2">
    <source>
        <dbReference type="SAM" id="SignalP"/>
    </source>
</evidence>
<keyword evidence="2" id="KW-0732">Signal</keyword>
<sequence length="87" mass="9258">MQAFGRGSSFPTPCLLMLLAQLVPGTAPSSSLSPSTTQGKSPAHSFQSQNSFLTTTTNFLNTRSSFGSMRHALPRHPVCNLPMLCCA</sequence>
<dbReference type="EMBL" id="JARJCM010000002">
    <property type="protein sequence ID" value="KAJ7047116.1"/>
    <property type="molecule type" value="Genomic_DNA"/>
</dbReference>
<protein>
    <submittedName>
        <fullName evidence="3">Uncharacterized protein</fullName>
    </submittedName>
</protein>
<reference evidence="3" key="1">
    <citation type="submission" date="2023-03" db="EMBL/GenBank/DDBJ databases">
        <title>Massive genome expansion in bonnet fungi (Mycena s.s.) driven by repeated elements and novel gene families across ecological guilds.</title>
        <authorList>
            <consortium name="Lawrence Berkeley National Laboratory"/>
            <person name="Harder C.B."/>
            <person name="Miyauchi S."/>
            <person name="Viragh M."/>
            <person name="Kuo A."/>
            <person name="Thoen E."/>
            <person name="Andreopoulos B."/>
            <person name="Lu D."/>
            <person name="Skrede I."/>
            <person name="Drula E."/>
            <person name="Henrissat B."/>
            <person name="Morin E."/>
            <person name="Kohler A."/>
            <person name="Barry K."/>
            <person name="LaButti K."/>
            <person name="Morin E."/>
            <person name="Salamov A."/>
            <person name="Lipzen A."/>
            <person name="Mereny Z."/>
            <person name="Hegedus B."/>
            <person name="Baldrian P."/>
            <person name="Stursova M."/>
            <person name="Weitz H."/>
            <person name="Taylor A."/>
            <person name="Grigoriev I.V."/>
            <person name="Nagy L.G."/>
            <person name="Martin F."/>
            <person name="Kauserud H."/>
        </authorList>
    </citation>
    <scope>NUCLEOTIDE SEQUENCE</scope>
    <source>
        <strain evidence="3">CBHHK200</strain>
    </source>
</reference>
<gene>
    <name evidence="3" type="ORF">C8F04DRAFT_1062737</name>
</gene>
<name>A0AAD6TI99_9AGAR</name>
<feature type="region of interest" description="Disordered" evidence="1">
    <location>
        <begin position="26"/>
        <end position="49"/>
    </location>
</feature>
<proteinExistence type="predicted"/>
<feature type="compositionally biased region" description="Low complexity" evidence="1">
    <location>
        <begin position="26"/>
        <end position="37"/>
    </location>
</feature>
<comment type="caution">
    <text evidence="3">The sequence shown here is derived from an EMBL/GenBank/DDBJ whole genome shotgun (WGS) entry which is preliminary data.</text>
</comment>